<dbReference type="AlphaFoldDB" id="A0A1I0AKG9"/>
<sequence>MYNDLFTIGGVTVHGYGLMIAIGIIAAYTMADYRAKVQGINRDKLYILTIWAAVLGILGAKVLYLITMAPKIAEDPSLILKDLASGFVVYGGIIGGLFGGVAVARLIGMPVLRTFDLCMPSIALAQGFGRIGCLLAGCCYGMEYSGPGAIVFSHSDFAPNGVSLFPSEPVYAVLNFAHCLILLAAFRKLKTVPGRTGSLYLILYSIGRFMMEFVRGDAIRGSVGVLSTSQFIAVFILLLGVSAYAFAPKLAKFDLPLEEKTKV</sequence>
<dbReference type="PANTHER" id="PTHR30589">
    <property type="entry name" value="PROLIPOPROTEIN DIACYLGLYCERYL TRANSFERASE"/>
    <property type="match status" value="1"/>
</dbReference>
<feature type="transmembrane region" description="Helical" evidence="7">
    <location>
        <begin position="45"/>
        <end position="67"/>
    </location>
</feature>
<comment type="catalytic activity">
    <reaction evidence="7">
        <text>L-cysteinyl-[prolipoprotein] + a 1,2-diacyl-sn-glycero-3-phospho-(1'-sn-glycerol) = an S-1,2-diacyl-sn-glyceryl-L-cysteinyl-[prolipoprotein] + sn-glycerol 1-phosphate + H(+)</text>
        <dbReference type="Rhea" id="RHEA:56712"/>
        <dbReference type="Rhea" id="RHEA-COMP:14679"/>
        <dbReference type="Rhea" id="RHEA-COMP:14680"/>
        <dbReference type="ChEBI" id="CHEBI:15378"/>
        <dbReference type="ChEBI" id="CHEBI:29950"/>
        <dbReference type="ChEBI" id="CHEBI:57685"/>
        <dbReference type="ChEBI" id="CHEBI:64716"/>
        <dbReference type="ChEBI" id="CHEBI:140658"/>
        <dbReference type="EC" id="2.5.1.145"/>
    </reaction>
</comment>
<feature type="transmembrane region" description="Helical" evidence="7">
    <location>
        <begin position="228"/>
        <end position="247"/>
    </location>
</feature>
<organism evidence="8 9">
    <name type="scientific">[Clostridium] aminophilum</name>
    <dbReference type="NCBI Taxonomy" id="1526"/>
    <lineage>
        <taxon>Bacteria</taxon>
        <taxon>Bacillati</taxon>
        <taxon>Bacillota</taxon>
        <taxon>Clostridia</taxon>
        <taxon>Lachnospirales</taxon>
        <taxon>Lachnospiraceae</taxon>
    </lineage>
</organism>
<feature type="transmembrane region" description="Helical" evidence="7">
    <location>
        <begin position="170"/>
        <end position="186"/>
    </location>
</feature>
<evidence type="ECO:0000256" key="2">
    <source>
        <dbReference type="ARBA" id="ARBA00022475"/>
    </source>
</evidence>
<dbReference type="Proteomes" id="UP000199820">
    <property type="component" value="Unassembled WGS sequence"/>
</dbReference>
<dbReference type="HAMAP" id="MF_01147">
    <property type="entry name" value="Lgt"/>
    <property type="match status" value="1"/>
</dbReference>
<proteinExistence type="inferred from homology"/>
<comment type="similarity">
    <text evidence="1 7">Belongs to the Lgt family.</text>
</comment>
<dbReference type="PANTHER" id="PTHR30589:SF0">
    <property type="entry name" value="PHOSPHATIDYLGLYCEROL--PROLIPOPROTEIN DIACYLGLYCERYL TRANSFERASE"/>
    <property type="match status" value="1"/>
</dbReference>
<dbReference type="EC" id="2.5.1.145" evidence="7"/>
<dbReference type="OrthoDB" id="871140at2"/>
<evidence type="ECO:0000256" key="3">
    <source>
        <dbReference type="ARBA" id="ARBA00022679"/>
    </source>
</evidence>
<dbReference type="EMBL" id="FOIL01000002">
    <property type="protein sequence ID" value="SES94845.1"/>
    <property type="molecule type" value="Genomic_DNA"/>
</dbReference>
<accession>A0A1I0AKG9</accession>
<reference evidence="8 9" key="1">
    <citation type="submission" date="2016-10" db="EMBL/GenBank/DDBJ databases">
        <authorList>
            <person name="de Groot N.N."/>
        </authorList>
    </citation>
    <scope>NUCLEOTIDE SEQUENCE [LARGE SCALE GENOMIC DNA]</scope>
    <source>
        <strain evidence="8 9">KH1P1</strain>
    </source>
</reference>
<feature type="transmembrane region" description="Helical" evidence="7">
    <location>
        <begin position="13"/>
        <end position="33"/>
    </location>
</feature>
<keyword evidence="9" id="KW-1185">Reference proteome</keyword>
<evidence type="ECO:0000256" key="4">
    <source>
        <dbReference type="ARBA" id="ARBA00022692"/>
    </source>
</evidence>
<evidence type="ECO:0000313" key="8">
    <source>
        <dbReference type="EMBL" id="SES94845.1"/>
    </source>
</evidence>
<dbReference type="GO" id="GO:0042158">
    <property type="term" value="P:lipoprotein biosynthetic process"/>
    <property type="evidence" value="ECO:0007669"/>
    <property type="project" value="UniProtKB-UniRule"/>
</dbReference>
<evidence type="ECO:0000256" key="6">
    <source>
        <dbReference type="ARBA" id="ARBA00023136"/>
    </source>
</evidence>
<keyword evidence="8" id="KW-0449">Lipoprotein</keyword>
<dbReference type="STRING" id="1526.SAMN02910262_00688"/>
<dbReference type="UniPathway" id="UPA00664"/>
<comment type="pathway">
    <text evidence="7">Protein modification; lipoprotein biosynthesis (diacylglyceryl transfer).</text>
</comment>
<keyword evidence="2 7" id="KW-1003">Cell membrane</keyword>
<keyword evidence="5 7" id="KW-1133">Transmembrane helix</keyword>
<comment type="subcellular location">
    <subcellularLocation>
        <location evidence="7">Cell membrane</location>
        <topology evidence="7">Multi-pass membrane protein</topology>
    </subcellularLocation>
</comment>
<dbReference type="GO" id="GO:0008961">
    <property type="term" value="F:phosphatidylglycerol-prolipoprotein diacylglyceryl transferase activity"/>
    <property type="evidence" value="ECO:0007669"/>
    <property type="project" value="UniProtKB-UniRule"/>
</dbReference>
<dbReference type="eggNOG" id="COG0682">
    <property type="taxonomic scope" value="Bacteria"/>
</dbReference>
<keyword evidence="3 7" id="KW-0808">Transferase</keyword>
<dbReference type="GO" id="GO:0005886">
    <property type="term" value="C:plasma membrane"/>
    <property type="evidence" value="ECO:0007669"/>
    <property type="project" value="UniProtKB-SubCell"/>
</dbReference>
<dbReference type="InterPro" id="IPR001640">
    <property type="entry name" value="Lgt"/>
</dbReference>
<evidence type="ECO:0000313" key="9">
    <source>
        <dbReference type="Proteomes" id="UP000199820"/>
    </source>
</evidence>
<feature type="transmembrane region" description="Helical" evidence="7">
    <location>
        <begin position="87"/>
        <end position="107"/>
    </location>
</feature>
<dbReference type="Pfam" id="PF01790">
    <property type="entry name" value="LGT"/>
    <property type="match status" value="1"/>
</dbReference>
<comment type="function">
    <text evidence="7">Catalyzes the transfer of the diacylglyceryl group from phosphatidylglycerol to the sulfhydryl group of the N-terminal cysteine of a prolipoprotein, the first step in the formation of mature lipoproteins.</text>
</comment>
<feature type="binding site" evidence="7">
    <location>
        <position position="130"/>
    </location>
    <ligand>
        <name>a 1,2-diacyl-sn-glycero-3-phospho-(1'-sn-glycerol)</name>
        <dbReference type="ChEBI" id="CHEBI:64716"/>
    </ligand>
</feature>
<evidence type="ECO:0000256" key="5">
    <source>
        <dbReference type="ARBA" id="ARBA00022989"/>
    </source>
</evidence>
<name>A0A1I0AKG9_9FIRM</name>
<evidence type="ECO:0000256" key="7">
    <source>
        <dbReference type="HAMAP-Rule" id="MF_01147"/>
    </source>
</evidence>
<keyword evidence="6 7" id="KW-0472">Membrane</keyword>
<protein>
    <recommendedName>
        <fullName evidence="7">Phosphatidylglycerol--prolipoprotein diacylglyceryl transferase</fullName>
        <ecNumber evidence="7">2.5.1.145</ecNumber>
    </recommendedName>
</protein>
<evidence type="ECO:0000256" key="1">
    <source>
        <dbReference type="ARBA" id="ARBA00007150"/>
    </source>
</evidence>
<dbReference type="RefSeq" id="WP_074648056.1">
    <property type="nucleotide sequence ID" value="NZ_FOIL01000002.1"/>
</dbReference>
<keyword evidence="4 7" id="KW-0812">Transmembrane</keyword>
<gene>
    <name evidence="7" type="primary">lgt</name>
    <name evidence="8" type="ORF">SAMN04487771_100271</name>
</gene>
<feature type="transmembrane region" description="Helical" evidence="7">
    <location>
        <begin position="128"/>
        <end position="150"/>
    </location>
</feature>